<organism evidence="1">
    <name type="scientific">Anguilla anguilla</name>
    <name type="common">European freshwater eel</name>
    <name type="synonym">Muraena anguilla</name>
    <dbReference type="NCBI Taxonomy" id="7936"/>
    <lineage>
        <taxon>Eukaryota</taxon>
        <taxon>Metazoa</taxon>
        <taxon>Chordata</taxon>
        <taxon>Craniata</taxon>
        <taxon>Vertebrata</taxon>
        <taxon>Euteleostomi</taxon>
        <taxon>Actinopterygii</taxon>
        <taxon>Neopterygii</taxon>
        <taxon>Teleostei</taxon>
        <taxon>Anguilliformes</taxon>
        <taxon>Anguillidae</taxon>
        <taxon>Anguilla</taxon>
    </lineage>
</organism>
<dbReference type="AlphaFoldDB" id="A0A0E9WFB6"/>
<dbReference type="EMBL" id="GBXM01020389">
    <property type="protein sequence ID" value="JAH88188.1"/>
    <property type="molecule type" value="Transcribed_RNA"/>
</dbReference>
<proteinExistence type="predicted"/>
<reference evidence="1" key="1">
    <citation type="submission" date="2014-11" db="EMBL/GenBank/DDBJ databases">
        <authorList>
            <person name="Amaro Gonzalez C."/>
        </authorList>
    </citation>
    <scope>NUCLEOTIDE SEQUENCE</scope>
</reference>
<protein>
    <submittedName>
        <fullName evidence="1">Uncharacterized protein</fullName>
    </submittedName>
</protein>
<reference evidence="1" key="2">
    <citation type="journal article" date="2015" name="Fish Shellfish Immunol.">
        <title>Early steps in the European eel (Anguilla anguilla)-Vibrio vulnificus interaction in the gills: Role of the RtxA13 toxin.</title>
        <authorList>
            <person name="Callol A."/>
            <person name="Pajuelo D."/>
            <person name="Ebbesson L."/>
            <person name="Teles M."/>
            <person name="MacKenzie S."/>
            <person name="Amaro C."/>
        </authorList>
    </citation>
    <scope>NUCLEOTIDE SEQUENCE</scope>
</reference>
<sequence length="63" mass="7061">MCPIGSISKLSSHEPQWPLFPRNVNTMSPHAGKMQTHAQAEANARHTVSRWSHGFTSCFNQLN</sequence>
<accession>A0A0E9WFB6</accession>
<name>A0A0E9WFB6_ANGAN</name>
<evidence type="ECO:0000313" key="1">
    <source>
        <dbReference type="EMBL" id="JAH88188.1"/>
    </source>
</evidence>